<dbReference type="InterPro" id="IPR008978">
    <property type="entry name" value="HSP20-like_chaperone"/>
</dbReference>
<feature type="compositionally biased region" description="Polar residues" evidence="2">
    <location>
        <begin position="126"/>
        <end position="136"/>
    </location>
</feature>
<proteinExistence type="inferred from homology"/>
<dbReference type="GO" id="GO:0006457">
    <property type="term" value="P:protein folding"/>
    <property type="evidence" value="ECO:0007669"/>
    <property type="project" value="TreeGrafter"/>
</dbReference>
<feature type="region of interest" description="Disordered" evidence="2">
    <location>
        <begin position="112"/>
        <end position="180"/>
    </location>
</feature>
<dbReference type="Pfam" id="PF04969">
    <property type="entry name" value="CS"/>
    <property type="match status" value="1"/>
</dbReference>
<feature type="domain" description="CS" evidence="3">
    <location>
        <begin position="8"/>
        <end position="97"/>
    </location>
</feature>
<evidence type="ECO:0000259" key="3">
    <source>
        <dbReference type="PROSITE" id="PS51203"/>
    </source>
</evidence>
<dbReference type="Gene3D" id="2.60.40.790">
    <property type="match status" value="1"/>
</dbReference>
<dbReference type="EMBL" id="JALJAT010000003">
    <property type="protein sequence ID" value="KAK4471133.1"/>
    <property type="molecule type" value="Genomic_DNA"/>
</dbReference>
<dbReference type="PROSITE" id="PS51203">
    <property type="entry name" value="CS"/>
    <property type="match status" value="1"/>
</dbReference>
<evidence type="ECO:0000256" key="2">
    <source>
        <dbReference type="SAM" id="MobiDB-lite"/>
    </source>
</evidence>
<feature type="compositionally biased region" description="Acidic residues" evidence="2">
    <location>
        <begin position="139"/>
        <end position="152"/>
    </location>
</feature>
<organism evidence="4 5">
    <name type="scientific">Schistosoma mekongi</name>
    <name type="common">Parasitic worm</name>
    <dbReference type="NCBI Taxonomy" id="38744"/>
    <lineage>
        <taxon>Eukaryota</taxon>
        <taxon>Metazoa</taxon>
        <taxon>Spiralia</taxon>
        <taxon>Lophotrochozoa</taxon>
        <taxon>Platyhelminthes</taxon>
        <taxon>Trematoda</taxon>
        <taxon>Digenea</taxon>
        <taxon>Strigeidida</taxon>
        <taxon>Schistosomatoidea</taxon>
        <taxon>Schistosomatidae</taxon>
        <taxon>Schistosoma</taxon>
    </lineage>
</organism>
<dbReference type="InterPro" id="IPR007052">
    <property type="entry name" value="CS_dom"/>
</dbReference>
<reference evidence="4" key="1">
    <citation type="submission" date="2022-04" db="EMBL/GenBank/DDBJ databases">
        <authorList>
            <person name="Xu L."/>
            <person name="Lv Z."/>
        </authorList>
    </citation>
    <scope>NUCLEOTIDE SEQUENCE</scope>
    <source>
        <strain evidence="4">LV_2022a</strain>
    </source>
</reference>
<dbReference type="InterPro" id="IPR045250">
    <property type="entry name" value="p23-like"/>
</dbReference>
<dbReference type="FunFam" id="2.60.40.790:FF:000013">
    <property type="entry name" value="Very-long-chain (3R)-3-hydroxyacyl-CoA dehydratase"/>
    <property type="match status" value="1"/>
</dbReference>
<evidence type="ECO:0000313" key="4">
    <source>
        <dbReference type="EMBL" id="KAK4471133.1"/>
    </source>
</evidence>
<evidence type="ECO:0000313" key="5">
    <source>
        <dbReference type="Proteomes" id="UP001292079"/>
    </source>
</evidence>
<evidence type="ECO:0000256" key="1">
    <source>
        <dbReference type="ARBA" id="ARBA00025733"/>
    </source>
</evidence>
<dbReference type="GO" id="GO:0051879">
    <property type="term" value="F:Hsp90 protein binding"/>
    <property type="evidence" value="ECO:0007669"/>
    <property type="project" value="InterPro"/>
</dbReference>
<dbReference type="AlphaFoldDB" id="A0AAE1ZCC6"/>
<dbReference type="PANTHER" id="PTHR22932">
    <property type="entry name" value="TELOMERASE-BINDING PROTEIN P23 HSP90 CO-CHAPERONE"/>
    <property type="match status" value="1"/>
</dbReference>
<gene>
    <name evidence="4" type="ORF">MN116_005529</name>
</gene>
<dbReference type="GO" id="GO:0051131">
    <property type="term" value="P:chaperone-mediated protein complex assembly"/>
    <property type="evidence" value="ECO:0007669"/>
    <property type="project" value="TreeGrafter"/>
</dbReference>
<comment type="similarity">
    <text evidence="1">Belongs to the p23/wos2 family.</text>
</comment>
<accession>A0AAE1ZCC6</accession>
<comment type="caution">
    <text evidence="4">The sequence shown here is derived from an EMBL/GenBank/DDBJ whole genome shotgun (WGS) entry which is preliminary data.</text>
</comment>
<dbReference type="Proteomes" id="UP001292079">
    <property type="component" value="Unassembled WGS sequence"/>
</dbReference>
<feature type="compositionally biased region" description="Basic and acidic residues" evidence="2">
    <location>
        <begin position="154"/>
        <end position="165"/>
    </location>
</feature>
<dbReference type="CDD" id="cd06465">
    <property type="entry name" value="p23_hB-ind1_like"/>
    <property type="match status" value="1"/>
</dbReference>
<protein>
    <recommendedName>
        <fullName evidence="3">CS domain-containing protein</fullName>
    </recommendedName>
</protein>
<dbReference type="GO" id="GO:0051087">
    <property type="term" value="F:protein-folding chaperone binding"/>
    <property type="evidence" value="ECO:0007669"/>
    <property type="project" value="TreeGrafter"/>
</dbReference>
<sequence>MSGDRGDVVQPSVVWAQTNDRLIITASISDVKSKSVNVTENSLVFRAKAGRDKLTDYEVKLDLFKQICTDEPKVTVSGREVTIYIKKKEPGKWNQLIFQTKCPWLKTDFSRWKDEDDSEPDIDGNNLPNMFSQMSNFGDDGDLDSDDEDLPDLEMPHADAEKSEENGTEDTEEKKLESIA</sequence>
<reference evidence="4" key="2">
    <citation type="journal article" date="2023" name="Infect Dis Poverty">
        <title>Chromosome-scale genome of the human blood fluke Schistosoma mekongi and its implications for public health.</title>
        <authorList>
            <person name="Zhou M."/>
            <person name="Xu L."/>
            <person name="Xu D."/>
            <person name="Chen W."/>
            <person name="Khan J."/>
            <person name="Hu Y."/>
            <person name="Huang H."/>
            <person name="Wei H."/>
            <person name="Zhang Y."/>
            <person name="Chusongsang P."/>
            <person name="Tanasarnprasert K."/>
            <person name="Hu X."/>
            <person name="Limpanont Y."/>
            <person name="Lv Z."/>
        </authorList>
    </citation>
    <scope>NUCLEOTIDE SEQUENCE</scope>
    <source>
        <strain evidence="4">LV_2022a</strain>
    </source>
</reference>
<dbReference type="GO" id="GO:0005829">
    <property type="term" value="C:cytosol"/>
    <property type="evidence" value="ECO:0007669"/>
    <property type="project" value="TreeGrafter"/>
</dbReference>
<dbReference type="PANTHER" id="PTHR22932:SF1">
    <property type="entry name" value="CO-CHAPERONE PROTEIN DAF-41"/>
    <property type="match status" value="1"/>
</dbReference>
<dbReference type="SUPFAM" id="SSF49764">
    <property type="entry name" value="HSP20-like chaperones"/>
    <property type="match status" value="1"/>
</dbReference>
<dbReference type="GO" id="GO:0005634">
    <property type="term" value="C:nucleus"/>
    <property type="evidence" value="ECO:0007669"/>
    <property type="project" value="TreeGrafter"/>
</dbReference>
<name>A0AAE1ZCC6_SCHME</name>
<keyword evidence="5" id="KW-1185">Reference proteome</keyword>